<reference evidence="4" key="1">
    <citation type="submission" date="2018-09" db="EMBL/GenBank/DDBJ databases">
        <authorList>
            <person name="Tuo L."/>
        </authorList>
    </citation>
    <scope>NUCLEOTIDE SEQUENCE [LARGE SCALE GENOMIC DNA]</scope>
    <source>
        <strain evidence="4">M2BS4Y-1</strain>
    </source>
</reference>
<sequence length="537" mass="55421">MRFGAVPTGEAEGALLAHATLAGGRRLPKGHRLTLEDIDALRAGGTQTLVVARLEDGDVPEDEAAGRIAAALVSDGVELASPGTGRANLHAGRSGLVLPDRALVDAVNRIHPGITLATLGEFAPAGRGRMVATVKIIPLAVPGEAVDRAVRILRSGRALALAPFRARGIGLVQTRLPAVKPATLDKTRRVLERRLGSSGSPILREARCPHDEEALAERLAAAEPGEELTIVFGASAVIDEADVVPAAIRRAGGEVVHLGMPVDPGNLLLLGRIGPRVILGAPGCARSPVENGFDWILNRILADLEVAREDIVGLGVGGLLMEIASRPQLREAAPREPEAPARIHALVLAAGRSSRMGGPNKLLARFDGLPLVRRTVDTALASRACGVTVVTGHMAEAVEEALAGAAIRTIRNPRYAVGLSTSLAAGFQAVAGGCDGILVLLADQPLLSTADLDRMIAAFDPAGVGSIVLATDGGKRGNPVILSTRFASAVAALEGDVGARSIVQAHADLIREVEIGRAASLDVDTPELLHAAGGSFD</sequence>
<comment type="caution">
    <text evidence="3">The sequence shown here is derived from an EMBL/GenBank/DDBJ whole genome shotgun (WGS) entry which is preliminary data.</text>
</comment>
<keyword evidence="3" id="KW-0808">Transferase</keyword>
<evidence type="ECO:0000256" key="1">
    <source>
        <dbReference type="ARBA" id="ARBA00022842"/>
    </source>
</evidence>
<dbReference type="Gene3D" id="3.40.980.10">
    <property type="entry name" value="MoaB/Mog-like domain"/>
    <property type="match status" value="1"/>
</dbReference>
<keyword evidence="4" id="KW-1185">Reference proteome</keyword>
<dbReference type="GO" id="GO:0016301">
    <property type="term" value="F:kinase activity"/>
    <property type="evidence" value="ECO:0007669"/>
    <property type="project" value="UniProtKB-KW"/>
</dbReference>
<dbReference type="CDD" id="cd04182">
    <property type="entry name" value="GT_2_like_f"/>
    <property type="match status" value="1"/>
</dbReference>
<dbReference type="GO" id="GO:0016779">
    <property type="term" value="F:nucleotidyltransferase activity"/>
    <property type="evidence" value="ECO:0007669"/>
    <property type="project" value="UniProtKB-ARBA"/>
</dbReference>
<dbReference type="PANTHER" id="PTHR43777:SF1">
    <property type="entry name" value="MOLYBDENUM COFACTOR CYTIDYLYLTRANSFERASE"/>
    <property type="match status" value="1"/>
</dbReference>
<proteinExistence type="predicted"/>
<dbReference type="SUPFAM" id="SSF53448">
    <property type="entry name" value="Nucleotide-diphospho-sugar transferases"/>
    <property type="match status" value="1"/>
</dbReference>
<accession>A0A3A1WSF0</accession>
<dbReference type="EMBL" id="QYRN01000001">
    <property type="protein sequence ID" value="RIY03645.1"/>
    <property type="molecule type" value="Genomic_DNA"/>
</dbReference>
<dbReference type="SMART" id="SM00852">
    <property type="entry name" value="MoCF_biosynth"/>
    <property type="match status" value="1"/>
</dbReference>
<keyword evidence="3" id="KW-0418">Kinase</keyword>
<dbReference type="InterPro" id="IPR036425">
    <property type="entry name" value="MoaB/Mog-like_dom_sf"/>
</dbReference>
<evidence type="ECO:0000313" key="4">
    <source>
        <dbReference type="Proteomes" id="UP000265750"/>
    </source>
</evidence>
<dbReference type="PIRSF" id="PIRSF036626">
    <property type="entry name" value="MPTBd_MobAlike"/>
    <property type="match status" value="1"/>
</dbReference>
<feature type="domain" description="MoaB/Mog" evidence="2">
    <location>
        <begin position="170"/>
        <end position="302"/>
    </location>
</feature>
<dbReference type="Pfam" id="PF12804">
    <property type="entry name" value="NTP_transf_3"/>
    <property type="match status" value="1"/>
</dbReference>
<keyword evidence="1" id="KW-0460">Magnesium</keyword>
<evidence type="ECO:0000313" key="3">
    <source>
        <dbReference type="EMBL" id="RIY03645.1"/>
    </source>
</evidence>
<evidence type="ECO:0000259" key="2">
    <source>
        <dbReference type="SMART" id="SM00852"/>
    </source>
</evidence>
<gene>
    <name evidence="3" type="ORF">D3218_02560</name>
</gene>
<organism evidence="3 4">
    <name type="scientific">Aureimonas flava</name>
    <dbReference type="NCBI Taxonomy" id="2320271"/>
    <lineage>
        <taxon>Bacteria</taxon>
        <taxon>Pseudomonadati</taxon>
        <taxon>Pseudomonadota</taxon>
        <taxon>Alphaproteobacteria</taxon>
        <taxon>Hyphomicrobiales</taxon>
        <taxon>Aurantimonadaceae</taxon>
        <taxon>Aureimonas</taxon>
    </lineage>
</organism>
<dbReference type="SUPFAM" id="SSF53218">
    <property type="entry name" value="Molybdenum cofactor biosynthesis proteins"/>
    <property type="match status" value="1"/>
</dbReference>
<dbReference type="AlphaFoldDB" id="A0A3A1WSF0"/>
<protein>
    <submittedName>
        <fullName evidence="3">4-diphosphocytidyl-2C-methyl-D-erythritol kinase</fullName>
    </submittedName>
</protein>
<dbReference type="InterPro" id="IPR025877">
    <property type="entry name" value="MobA-like_NTP_Trfase"/>
</dbReference>
<dbReference type="PANTHER" id="PTHR43777">
    <property type="entry name" value="MOLYBDENUM COFACTOR CYTIDYLYLTRANSFERASE"/>
    <property type="match status" value="1"/>
</dbReference>
<dbReference type="CDD" id="cd03522">
    <property type="entry name" value="MoeA_like"/>
    <property type="match status" value="1"/>
</dbReference>
<dbReference type="OrthoDB" id="9779263at2"/>
<dbReference type="InterPro" id="IPR012184">
    <property type="entry name" value="Bifunc_Mopterin-bd"/>
</dbReference>
<name>A0A3A1WSF0_9HYPH</name>
<dbReference type="InterPro" id="IPR001453">
    <property type="entry name" value="MoaB/Mog_dom"/>
</dbReference>
<dbReference type="InterPro" id="IPR029044">
    <property type="entry name" value="Nucleotide-diphossugar_trans"/>
</dbReference>
<dbReference type="Proteomes" id="UP000265750">
    <property type="component" value="Unassembled WGS sequence"/>
</dbReference>
<dbReference type="Gene3D" id="3.90.550.10">
    <property type="entry name" value="Spore Coat Polysaccharide Biosynthesis Protein SpsA, Chain A"/>
    <property type="match status" value="1"/>
</dbReference>
<dbReference type="RefSeq" id="WP_119538301.1">
    <property type="nucleotide sequence ID" value="NZ_QYRN01000001.1"/>
</dbReference>